<dbReference type="EC" id="3.5.3.6" evidence="6"/>
<dbReference type="Proteomes" id="UP001057753">
    <property type="component" value="Unassembled WGS sequence"/>
</dbReference>
<dbReference type="Pfam" id="PF02274">
    <property type="entry name" value="ADI"/>
    <property type="match status" value="1"/>
</dbReference>
<feature type="active site" description="Amidino-cysteine intermediate" evidence="6 7">
    <location>
        <position position="402"/>
    </location>
</feature>
<keyword evidence="4 6" id="KW-0378">Hydrolase</keyword>
<dbReference type="HAMAP" id="MF_00242">
    <property type="entry name" value="Arg_deiminase"/>
    <property type="match status" value="1"/>
</dbReference>
<dbReference type="GO" id="GO:0019546">
    <property type="term" value="P:L-arginine deiminase pathway"/>
    <property type="evidence" value="ECO:0007669"/>
    <property type="project" value="TreeGrafter"/>
</dbReference>
<comment type="caution">
    <text evidence="8">The sequence shown here is derived from an EMBL/GenBank/DDBJ whole genome shotgun (WGS) entry which is preliminary data.</text>
</comment>
<dbReference type="PRINTS" id="PR01466">
    <property type="entry name" value="ARGDEIMINASE"/>
</dbReference>
<evidence type="ECO:0000256" key="4">
    <source>
        <dbReference type="ARBA" id="ARBA00022801"/>
    </source>
</evidence>
<keyword evidence="9" id="KW-1185">Reference proteome</keyword>
<keyword evidence="6" id="KW-0963">Cytoplasm</keyword>
<evidence type="ECO:0000256" key="7">
    <source>
        <dbReference type="PIRSR" id="PIRSR006356-1"/>
    </source>
</evidence>
<comment type="catalytic activity">
    <reaction evidence="5 6">
        <text>L-arginine + H2O = L-citrulline + NH4(+)</text>
        <dbReference type="Rhea" id="RHEA:19597"/>
        <dbReference type="ChEBI" id="CHEBI:15377"/>
        <dbReference type="ChEBI" id="CHEBI:28938"/>
        <dbReference type="ChEBI" id="CHEBI:32682"/>
        <dbReference type="ChEBI" id="CHEBI:57743"/>
        <dbReference type="EC" id="3.5.3.6"/>
    </reaction>
</comment>
<organism evidence="8 9">
    <name type="scientific">Salipaludibacillus agaradhaerens</name>
    <name type="common">Bacillus agaradhaerens</name>
    <dbReference type="NCBI Taxonomy" id="76935"/>
    <lineage>
        <taxon>Bacteria</taxon>
        <taxon>Bacillati</taxon>
        <taxon>Bacillota</taxon>
        <taxon>Bacilli</taxon>
        <taxon>Bacillales</taxon>
        <taxon>Bacillaceae</taxon>
    </lineage>
</organism>
<protein>
    <recommendedName>
        <fullName evidence="6">Arginine deiminase</fullName>
        <shortName evidence="6">ADI</shortName>
        <ecNumber evidence="6">3.5.3.6</ecNumber>
    </recommendedName>
    <alternativeName>
        <fullName evidence="6">Arginine dihydrolase</fullName>
        <shortName evidence="6">AD</shortName>
    </alternativeName>
</protein>
<evidence type="ECO:0000313" key="9">
    <source>
        <dbReference type="Proteomes" id="UP001057753"/>
    </source>
</evidence>
<accession>A0A9Q4B1P2</accession>
<dbReference type="PANTHER" id="PTHR47271">
    <property type="entry name" value="ARGININE DEIMINASE"/>
    <property type="match status" value="1"/>
</dbReference>
<dbReference type="PIRSF" id="PIRSF006356">
    <property type="entry name" value="Arg_deiminase"/>
    <property type="match status" value="1"/>
</dbReference>
<dbReference type="PANTHER" id="PTHR47271:SF2">
    <property type="entry name" value="ARGININE DEIMINASE"/>
    <property type="match status" value="1"/>
</dbReference>
<evidence type="ECO:0000313" key="8">
    <source>
        <dbReference type="EMBL" id="MCR6096400.1"/>
    </source>
</evidence>
<proteinExistence type="inferred from homology"/>
<comment type="similarity">
    <text evidence="2 6">Belongs to the arginine deiminase family.</text>
</comment>
<sequence>MTTPFRIFSEINELEKVIVHRPGKEIENLSPEYMEELLFDDIPNLRIAQREHDEFVKALSSKGAEVVYLTDMATEALKEEHVRKKFITEYLHSSLKHLRYDSGIYYSLEEFLVSKPPAELVETVISGVRRNEVNVKSEYLMAEMINHDFPFYLDPLPNMYFTRDPAAIIGESISLNLMDQKARKNETLFLKYIVKHSHDYVNKDIPIIYDKDDGFPIEAGDILILSPDVIAIGISARTSPHAIEKLFRNLRTLKTGFKKVIAIQIPKKRAFMHLDTVFTQVDIDKFTIHPTVMKIAAEMDIYILQENKDGEIEVEKRNDLTKTLKECLALEELTLIPVGDGQAIEAAREQWNDGSNTFALAPGTIITYDRNYVTNDTLRAHGINVIEVPSSELARGRGGPRCMTMPLKRK</sequence>
<evidence type="ECO:0000256" key="6">
    <source>
        <dbReference type="HAMAP-Rule" id="MF_00242"/>
    </source>
</evidence>
<dbReference type="AlphaFoldDB" id="A0A9Q4B1P2"/>
<reference evidence="8" key="1">
    <citation type="submission" date="2020-06" db="EMBL/GenBank/DDBJ databases">
        <title>Insight into the genomes of haloalkaliphilic bacilli from Kenyan soda lakes.</title>
        <authorList>
            <person name="Mwirichia R."/>
            <person name="Villamizar G.C."/>
            <person name="Poehlein A."/>
            <person name="Mugweru J."/>
            <person name="Kipnyargis A."/>
            <person name="Kiplimo D."/>
            <person name="Orwa P."/>
            <person name="Daniel R."/>
        </authorList>
    </citation>
    <scope>NUCLEOTIDE SEQUENCE</scope>
    <source>
        <strain evidence="8">B1096_S55</strain>
    </source>
</reference>
<comment type="pathway">
    <text evidence="1 6">Amino-acid degradation; L-arginine degradation via ADI pathway; carbamoyl phosphate from L-arginine: step 1/2.</text>
</comment>
<evidence type="ECO:0000256" key="2">
    <source>
        <dbReference type="ARBA" id="ARBA00010206"/>
    </source>
</evidence>
<evidence type="ECO:0000256" key="3">
    <source>
        <dbReference type="ARBA" id="ARBA00022503"/>
    </source>
</evidence>
<dbReference type="EMBL" id="JABXYM010000001">
    <property type="protein sequence ID" value="MCR6096400.1"/>
    <property type="molecule type" value="Genomic_DNA"/>
</dbReference>
<dbReference type="InterPro" id="IPR003876">
    <property type="entry name" value="Arg_deiminase"/>
</dbReference>
<dbReference type="Gene3D" id="1.10.3930.10">
    <property type="entry name" value="Arginine deiminase"/>
    <property type="match status" value="1"/>
</dbReference>
<dbReference type="RefSeq" id="WP_257821016.1">
    <property type="nucleotide sequence ID" value="NZ_JABXYM010000001.1"/>
</dbReference>
<dbReference type="SUPFAM" id="SSF55909">
    <property type="entry name" value="Pentein"/>
    <property type="match status" value="1"/>
</dbReference>
<dbReference type="Gene3D" id="3.75.10.10">
    <property type="entry name" value="L-arginine/glycine Amidinotransferase, Chain A"/>
    <property type="match status" value="1"/>
</dbReference>
<dbReference type="GO" id="GO:0005737">
    <property type="term" value="C:cytoplasm"/>
    <property type="evidence" value="ECO:0007669"/>
    <property type="project" value="UniProtKB-SubCell"/>
</dbReference>
<gene>
    <name evidence="6" type="primary">arcA</name>
    <name evidence="8" type="ORF">HXA33_07530</name>
</gene>
<dbReference type="NCBIfam" id="NF002381">
    <property type="entry name" value="PRK01388.1"/>
    <property type="match status" value="1"/>
</dbReference>
<evidence type="ECO:0000256" key="5">
    <source>
        <dbReference type="ARBA" id="ARBA00049429"/>
    </source>
</evidence>
<comment type="subcellular location">
    <subcellularLocation>
        <location evidence="6">Cytoplasm</location>
    </subcellularLocation>
</comment>
<dbReference type="GO" id="GO:0016990">
    <property type="term" value="F:arginine deiminase activity"/>
    <property type="evidence" value="ECO:0007669"/>
    <property type="project" value="UniProtKB-UniRule"/>
</dbReference>
<evidence type="ECO:0000256" key="1">
    <source>
        <dbReference type="ARBA" id="ARBA00005213"/>
    </source>
</evidence>
<keyword evidence="3 6" id="KW-0056">Arginine metabolism</keyword>
<name>A0A9Q4B1P2_SALAG</name>